<evidence type="ECO:0000313" key="6">
    <source>
        <dbReference type="Proteomes" id="UP000190539"/>
    </source>
</evidence>
<dbReference type="OrthoDB" id="2633250at2"/>
<reference evidence="5 6" key="1">
    <citation type="submission" date="2017-02" db="EMBL/GenBank/DDBJ databases">
        <title>Draft Genome Sequence of Streptomyces tsukubaensis F601, a Producer of the immunosuppressant tacrolimus FK506.</title>
        <authorList>
            <person name="Zong G."/>
            <person name="Zhong C."/>
            <person name="Fu J."/>
            <person name="Qin R."/>
            <person name="Cao G."/>
        </authorList>
    </citation>
    <scope>NUCLEOTIDE SEQUENCE [LARGE SCALE GENOMIC DNA]</scope>
    <source>
        <strain evidence="5 6">F601</strain>
    </source>
</reference>
<evidence type="ECO:0000256" key="1">
    <source>
        <dbReference type="ARBA" id="ARBA00008853"/>
    </source>
</evidence>
<protein>
    <submittedName>
        <fullName evidence="5">Calcium-binding protein</fullName>
    </submittedName>
</protein>
<sequence>MPTPQVALAARASFAECPVWDAADGTLLWVDMNACAVHRFDPARGPVATWTFDQPVAAARPRAGGGLVLSMRDGIAVTEPDTTSLRWLVDWADRGTRGNDTGIDAAGRLWAGTIAGESAPGWLSRVSPDGTLDVAAEGVQMSNGIGWSPDGTRMYFVDTPTRRIDVFDYDTGAGRATGRRVFVEVADTAGAPDGLCVDAEGAVWVALFRGAAIRRYTPDGRLDREISFPASLTSSCAFGGPRLTDLYVTSARRDLGDVEPLAGNLFVVPDAGQGTAPVPFAG</sequence>
<evidence type="ECO:0000256" key="3">
    <source>
        <dbReference type="PIRSR" id="PIRSR605511-2"/>
    </source>
</evidence>
<dbReference type="PRINTS" id="PR01790">
    <property type="entry name" value="SMP30FAMILY"/>
</dbReference>
<evidence type="ECO:0000259" key="4">
    <source>
        <dbReference type="Pfam" id="PF08450"/>
    </source>
</evidence>
<dbReference type="InterPro" id="IPR011042">
    <property type="entry name" value="6-blade_b-propeller_TolB-like"/>
</dbReference>
<dbReference type="Pfam" id="PF08450">
    <property type="entry name" value="SGL"/>
    <property type="match status" value="1"/>
</dbReference>
<feature type="binding site" evidence="3">
    <location>
        <position position="117"/>
    </location>
    <ligand>
        <name>substrate</name>
    </ligand>
</feature>
<feature type="binding site" evidence="3">
    <location>
        <position position="97"/>
    </location>
    <ligand>
        <name>substrate</name>
    </ligand>
</feature>
<dbReference type="GO" id="GO:0005509">
    <property type="term" value="F:calcium ion binding"/>
    <property type="evidence" value="ECO:0007669"/>
    <property type="project" value="TreeGrafter"/>
</dbReference>
<dbReference type="PANTHER" id="PTHR10907:SF47">
    <property type="entry name" value="REGUCALCIN"/>
    <property type="match status" value="1"/>
</dbReference>
<dbReference type="EMBL" id="MVFC01000029">
    <property type="protein sequence ID" value="OON74027.1"/>
    <property type="molecule type" value="Genomic_DNA"/>
</dbReference>
<keyword evidence="3" id="KW-0479">Metal-binding</keyword>
<feature type="binding site" evidence="3">
    <location>
        <position position="99"/>
    </location>
    <ligand>
        <name>substrate</name>
    </ligand>
</feature>
<dbReference type="GO" id="GO:0004341">
    <property type="term" value="F:gluconolactonase activity"/>
    <property type="evidence" value="ECO:0007669"/>
    <property type="project" value="TreeGrafter"/>
</dbReference>
<feature type="binding site" evidence="3">
    <location>
        <position position="193"/>
    </location>
    <ligand>
        <name>a divalent metal cation</name>
        <dbReference type="ChEBI" id="CHEBI:60240"/>
    </ligand>
</feature>
<feature type="domain" description="SMP-30/Gluconolactonase/LRE-like region" evidence="4">
    <location>
        <begin position="14"/>
        <end position="252"/>
    </location>
</feature>
<evidence type="ECO:0000256" key="2">
    <source>
        <dbReference type="PIRSR" id="PIRSR605511-1"/>
    </source>
</evidence>
<dbReference type="PANTHER" id="PTHR10907">
    <property type="entry name" value="REGUCALCIN"/>
    <property type="match status" value="1"/>
</dbReference>
<dbReference type="AlphaFoldDB" id="A0A1V4A3L9"/>
<dbReference type="SUPFAM" id="SSF63829">
    <property type="entry name" value="Calcium-dependent phosphotriesterase"/>
    <property type="match status" value="1"/>
</dbReference>
<dbReference type="STRING" id="83656.B1H18_26315"/>
<comment type="cofactor">
    <cofactor evidence="3">
        <name>Zn(2+)</name>
        <dbReference type="ChEBI" id="CHEBI:29105"/>
    </cofactor>
    <text evidence="3">Binds 1 divalent metal cation per subunit.</text>
</comment>
<dbReference type="InterPro" id="IPR005511">
    <property type="entry name" value="SMP-30"/>
</dbReference>
<comment type="similarity">
    <text evidence="1">Belongs to the SMP-30/CGR1 family.</text>
</comment>
<organism evidence="5 6">
    <name type="scientific">Streptomyces tsukubensis</name>
    <dbReference type="NCBI Taxonomy" id="83656"/>
    <lineage>
        <taxon>Bacteria</taxon>
        <taxon>Bacillati</taxon>
        <taxon>Actinomycetota</taxon>
        <taxon>Actinomycetes</taxon>
        <taxon>Kitasatosporales</taxon>
        <taxon>Streptomycetaceae</taxon>
        <taxon>Streptomyces</taxon>
    </lineage>
</organism>
<dbReference type="InterPro" id="IPR013658">
    <property type="entry name" value="SGL"/>
</dbReference>
<keyword evidence="3" id="KW-0862">Zinc</keyword>
<comment type="caution">
    <text evidence="5">The sequence shown here is derived from an EMBL/GenBank/DDBJ whole genome shotgun (WGS) entry which is preliminary data.</text>
</comment>
<feature type="active site" description="Proton donor/acceptor" evidence="2">
    <location>
        <position position="193"/>
    </location>
</feature>
<proteinExistence type="inferred from homology"/>
<gene>
    <name evidence="5" type="ORF">B1H18_26315</name>
</gene>
<accession>A0A1V4A3L9</accession>
<dbReference type="GO" id="GO:0019853">
    <property type="term" value="P:L-ascorbic acid biosynthetic process"/>
    <property type="evidence" value="ECO:0007669"/>
    <property type="project" value="TreeGrafter"/>
</dbReference>
<name>A0A1V4A3L9_9ACTN</name>
<dbReference type="Proteomes" id="UP000190539">
    <property type="component" value="Unassembled WGS sequence"/>
</dbReference>
<feature type="binding site" evidence="3">
    <location>
        <position position="143"/>
    </location>
    <ligand>
        <name>a divalent metal cation</name>
        <dbReference type="ChEBI" id="CHEBI:60240"/>
    </ligand>
</feature>
<feature type="binding site" evidence="3">
    <location>
        <position position="16"/>
    </location>
    <ligand>
        <name>a divalent metal cation</name>
        <dbReference type="ChEBI" id="CHEBI:60240"/>
    </ligand>
</feature>
<evidence type="ECO:0000313" key="5">
    <source>
        <dbReference type="EMBL" id="OON74027.1"/>
    </source>
</evidence>
<keyword evidence="6" id="KW-1185">Reference proteome</keyword>
<dbReference type="Gene3D" id="2.120.10.30">
    <property type="entry name" value="TolB, C-terminal domain"/>
    <property type="match status" value="1"/>
</dbReference>
<dbReference type="RefSeq" id="WP_077972010.1">
    <property type="nucleotide sequence ID" value="NZ_CP045178.1"/>
</dbReference>